<dbReference type="InterPro" id="IPR007074">
    <property type="entry name" value="LicD/FKTN/FKRP_NTP_transf"/>
</dbReference>
<organism evidence="2">
    <name type="scientific">viral metagenome</name>
    <dbReference type="NCBI Taxonomy" id="1070528"/>
    <lineage>
        <taxon>unclassified sequences</taxon>
        <taxon>metagenomes</taxon>
        <taxon>organismal metagenomes</taxon>
    </lineage>
</organism>
<protein>
    <recommendedName>
        <fullName evidence="1">LicD/FKTN/FKRP nucleotidyltransferase domain-containing protein</fullName>
    </recommendedName>
</protein>
<dbReference type="EMBL" id="MN738962">
    <property type="protein sequence ID" value="QHT33284.1"/>
    <property type="molecule type" value="Genomic_DNA"/>
</dbReference>
<reference evidence="2" key="1">
    <citation type="journal article" date="2020" name="Nature">
        <title>Giant virus diversity and host interactions through global metagenomics.</title>
        <authorList>
            <person name="Schulz F."/>
            <person name="Roux S."/>
            <person name="Paez-Espino D."/>
            <person name="Jungbluth S."/>
            <person name="Walsh D.A."/>
            <person name="Denef V.J."/>
            <person name="McMahon K.D."/>
            <person name="Konstantinidis K.T."/>
            <person name="Eloe-Fadrosh E.A."/>
            <person name="Kyrpides N.C."/>
            <person name="Woyke T."/>
        </authorList>
    </citation>
    <scope>NUCLEOTIDE SEQUENCE</scope>
    <source>
        <strain evidence="2">GVMAG-M-3300009161-34</strain>
    </source>
</reference>
<evidence type="ECO:0000259" key="1">
    <source>
        <dbReference type="Pfam" id="PF04991"/>
    </source>
</evidence>
<dbReference type="InterPro" id="IPR052942">
    <property type="entry name" value="LPS_cholinephosphotransferase"/>
</dbReference>
<dbReference type="PANTHER" id="PTHR43404">
    <property type="entry name" value="LIPOPOLYSACCHARIDE CHOLINEPHOSPHOTRANSFERASE LICD"/>
    <property type="match status" value="1"/>
</dbReference>
<dbReference type="Pfam" id="PF04991">
    <property type="entry name" value="LicD"/>
    <property type="match status" value="1"/>
</dbReference>
<dbReference type="PANTHER" id="PTHR43404:SF1">
    <property type="entry name" value="MNN4P"/>
    <property type="match status" value="1"/>
</dbReference>
<proteinExistence type="predicted"/>
<feature type="domain" description="LicD/FKTN/FKRP nucleotidyltransferase" evidence="1">
    <location>
        <begin position="94"/>
        <end position="138"/>
    </location>
</feature>
<sequence length="253" mass="29034">MLKNIFTSFYGYVKYKPLTRGNQQQKFNKSVPKMALRVPIIAPAKIQINNIPNNTNNPNLEKELANRSRIEAYKTQQRVQNFYKLLDATSLALKESDIPFYLDCGTLLGCIREGRILSHDTDVDVTIHLSAWDKLLTAVDFPKYGLTVKRKYKGFPDYSGGNLISVYLTEDSADNYCDIYANPAFPLLETATMNGKEYPIPKDPGLYLTQLYGNWRVPSSAHADTEYHRNNGLILSDYNKNWDLTYKIYQCKF</sequence>
<accession>A0A6C0EVT5</accession>
<evidence type="ECO:0000313" key="2">
    <source>
        <dbReference type="EMBL" id="QHT33284.1"/>
    </source>
</evidence>
<name>A0A6C0EVT5_9ZZZZ</name>
<dbReference type="GO" id="GO:0009100">
    <property type="term" value="P:glycoprotein metabolic process"/>
    <property type="evidence" value="ECO:0007669"/>
    <property type="project" value="UniProtKB-ARBA"/>
</dbReference>
<dbReference type="AlphaFoldDB" id="A0A6C0EVT5"/>